<dbReference type="Proteomes" id="UP000242763">
    <property type="component" value="Unassembled WGS sequence"/>
</dbReference>
<dbReference type="AlphaFoldDB" id="A0A1I3IV13"/>
<evidence type="ECO:0000313" key="1">
    <source>
        <dbReference type="EMBL" id="SFI51782.1"/>
    </source>
</evidence>
<name>A0A1I3IV13_9HYPH</name>
<gene>
    <name evidence="1" type="ORF">SAMN03080618_00665</name>
</gene>
<sequence>MDGLDGTRTRSRDGALKRVAIFQIRCERFSSLFFACLCPETGSHFRETWFRRVIGLLH</sequence>
<evidence type="ECO:0000313" key="2">
    <source>
        <dbReference type="Proteomes" id="UP000242763"/>
    </source>
</evidence>
<accession>A0A1I3IV13</accession>
<keyword evidence="2" id="KW-1185">Reference proteome</keyword>
<dbReference type="EMBL" id="FORF01000003">
    <property type="protein sequence ID" value="SFI51782.1"/>
    <property type="molecule type" value="Genomic_DNA"/>
</dbReference>
<dbReference type="STRING" id="1121003.SAMN03080618_00665"/>
<reference evidence="2" key="1">
    <citation type="submission" date="2016-10" db="EMBL/GenBank/DDBJ databases">
        <authorList>
            <person name="Varghese N."/>
            <person name="Submissions S."/>
        </authorList>
    </citation>
    <scope>NUCLEOTIDE SEQUENCE [LARGE SCALE GENOMIC DNA]</scope>
    <source>
        <strain evidence="2">DSM 21857</strain>
    </source>
</reference>
<organism evidence="1 2">
    <name type="scientific">Aquamicrobium aerolatum DSM 21857</name>
    <dbReference type="NCBI Taxonomy" id="1121003"/>
    <lineage>
        <taxon>Bacteria</taxon>
        <taxon>Pseudomonadati</taxon>
        <taxon>Pseudomonadota</taxon>
        <taxon>Alphaproteobacteria</taxon>
        <taxon>Hyphomicrobiales</taxon>
        <taxon>Phyllobacteriaceae</taxon>
        <taxon>Aerobium</taxon>
    </lineage>
</organism>
<protein>
    <submittedName>
        <fullName evidence="1">Uncharacterized protein</fullName>
    </submittedName>
</protein>
<proteinExistence type="predicted"/>